<evidence type="ECO:0000256" key="1">
    <source>
        <dbReference type="SAM" id="MobiDB-lite"/>
    </source>
</evidence>
<gene>
    <name evidence="2" type="ORF">CAL20_15175</name>
</gene>
<protein>
    <recommendedName>
        <fullName evidence="4">HK97 gp10 family phage protein</fullName>
    </recommendedName>
</protein>
<proteinExistence type="predicted"/>
<accession>A0A261U591</accession>
<name>A0A261U591_9BORD</name>
<dbReference type="RefSeq" id="WP_094838255.1">
    <property type="nucleotide sequence ID" value="NZ_NEVQ01000013.1"/>
</dbReference>
<keyword evidence="3" id="KW-1185">Reference proteome</keyword>
<feature type="compositionally biased region" description="Polar residues" evidence="1">
    <location>
        <begin position="46"/>
        <end position="55"/>
    </location>
</feature>
<sequence length="142" mass="15575">MATRRAGTLGIQATLKQIRSFEQSMNAEIADVVSETADAVLDSAQRSMRNTSNGQIKGGRPVSQPGEAPNVDSGELVNSLGVDYRGTVADVYTNDFKAAWLEFGIQQMPARPFLGPALQRNRFEFFKKLRGIVEIARKRSGQ</sequence>
<evidence type="ECO:0008006" key="4">
    <source>
        <dbReference type="Google" id="ProtNLM"/>
    </source>
</evidence>
<dbReference type="Proteomes" id="UP000216885">
    <property type="component" value="Unassembled WGS sequence"/>
</dbReference>
<reference evidence="2 3" key="1">
    <citation type="submission" date="2017-05" db="EMBL/GenBank/DDBJ databases">
        <title>Complete and WGS of Bordetella genogroups.</title>
        <authorList>
            <person name="Spilker T."/>
            <person name="LiPuma J."/>
        </authorList>
    </citation>
    <scope>NUCLEOTIDE SEQUENCE [LARGE SCALE GENOMIC DNA]</scope>
    <source>
        <strain evidence="2 3">AU9919</strain>
    </source>
</reference>
<evidence type="ECO:0000313" key="3">
    <source>
        <dbReference type="Proteomes" id="UP000216885"/>
    </source>
</evidence>
<evidence type="ECO:0000313" key="2">
    <source>
        <dbReference type="EMBL" id="OZI56741.1"/>
    </source>
</evidence>
<feature type="region of interest" description="Disordered" evidence="1">
    <location>
        <begin position="46"/>
        <end position="74"/>
    </location>
</feature>
<dbReference type="EMBL" id="NEVQ01000013">
    <property type="protein sequence ID" value="OZI56741.1"/>
    <property type="molecule type" value="Genomic_DNA"/>
</dbReference>
<dbReference type="AlphaFoldDB" id="A0A261U591"/>
<comment type="caution">
    <text evidence="2">The sequence shown here is derived from an EMBL/GenBank/DDBJ whole genome shotgun (WGS) entry which is preliminary data.</text>
</comment>
<organism evidence="2 3">
    <name type="scientific">Bordetella genomosp. 4</name>
    <dbReference type="NCBI Taxonomy" id="463044"/>
    <lineage>
        <taxon>Bacteria</taxon>
        <taxon>Pseudomonadati</taxon>
        <taxon>Pseudomonadota</taxon>
        <taxon>Betaproteobacteria</taxon>
        <taxon>Burkholderiales</taxon>
        <taxon>Alcaligenaceae</taxon>
        <taxon>Bordetella</taxon>
    </lineage>
</organism>